<dbReference type="AlphaFoldDB" id="A0A2N0S8T0"/>
<dbReference type="InterPro" id="IPR011009">
    <property type="entry name" value="Kinase-like_dom_sf"/>
</dbReference>
<dbReference type="Gene3D" id="1.10.510.10">
    <property type="entry name" value="Transferase(Phosphotransferase) domain 1"/>
    <property type="match status" value="1"/>
</dbReference>
<name>A0A2N0S8T0_9GLOM</name>
<comment type="caution">
    <text evidence="1">The sequence shown here is derived from an EMBL/GenBank/DDBJ whole genome shotgun (WGS) entry which is preliminary data.</text>
</comment>
<accession>A0A2N0S8T0</accession>
<sequence>MIILQYIQQYGRGNPLYYDLNENIHKRSQVNKKVKSYYSIDKHSLLKILWPVTKDYIVINCEKYEIQLETNYYCDIKDHGPNTKDFIMQRWRFYNWLTKNYIEFNWHSKIKFLLDLVEGLTALILFIKKQMVHHDFHIGYILAKITDLESEIEFTYFRYKVIPEINEQEAPKCYINLMNKCWNSNPDNKPNAIELKESFNLFRDSTDNYHMEMRLRDDETIQRSRGK</sequence>
<evidence type="ECO:0000313" key="2">
    <source>
        <dbReference type="Proteomes" id="UP000232688"/>
    </source>
</evidence>
<protein>
    <recommendedName>
        <fullName evidence="3">Serine-threonine/tyrosine-protein kinase catalytic domain-containing protein</fullName>
    </recommendedName>
</protein>
<dbReference type="SUPFAM" id="SSF56112">
    <property type="entry name" value="Protein kinase-like (PK-like)"/>
    <property type="match status" value="1"/>
</dbReference>
<reference evidence="1 2" key="1">
    <citation type="submission" date="2017-10" db="EMBL/GenBank/DDBJ databases">
        <title>Extensive intraspecific genome diversity in a model arbuscular mycorrhizal fungus.</title>
        <authorList>
            <person name="Chen E.C.H."/>
            <person name="Morin E."/>
            <person name="Baudet D."/>
            <person name="Noel J."/>
            <person name="Ndikumana S."/>
            <person name="Charron P."/>
            <person name="St-Onge C."/>
            <person name="Giorgi J."/>
            <person name="Grigoriev I.V."/>
            <person name="Roux C."/>
            <person name="Martin F.M."/>
            <person name="Corradi N."/>
        </authorList>
    </citation>
    <scope>NUCLEOTIDE SEQUENCE [LARGE SCALE GENOMIC DNA]</scope>
    <source>
        <strain evidence="1 2">A1</strain>
    </source>
</reference>
<reference evidence="1 2" key="2">
    <citation type="submission" date="2017-10" db="EMBL/GenBank/DDBJ databases">
        <title>Genome analyses suggest a sexual origin of heterokaryosis in a supposedly ancient asexual fungus.</title>
        <authorList>
            <person name="Corradi N."/>
            <person name="Sedzielewska K."/>
            <person name="Noel J."/>
            <person name="Charron P."/>
            <person name="Farinelli L."/>
            <person name="Marton T."/>
            <person name="Kruger M."/>
            <person name="Pelin A."/>
            <person name="Brachmann A."/>
            <person name="Corradi N."/>
        </authorList>
    </citation>
    <scope>NUCLEOTIDE SEQUENCE [LARGE SCALE GENOMIC DNA]</scope>
    <source>
        <strain evidence="1 2">A1</strain>
    </source>
</reference>
<evidence type="ECO:0000313" key="1">
    <source>
        <dbReference type="EMBL" id="PKC71973.1"/>
    </source>
</evidence>
<dbReference type="Proteomes" id="UP000232688">
    <property type="component" value="Unassembled WGS sequence"/>
</dbReference>
<dbReference type="VEuPathDB" id="FungiDB:RhiirA1_452936"/>
<organism evidence="1 2">
    <name type="scientific">Rhizophagus irregularis</name>
    <dbReference type="NCBI Taxonomy" id="588596"/>
    <lineage>
        <taxon>Eukaryota</taxon>
        <taxon>Fungi</taxon>
        <taxon>Fungi incertae sedis</taxon>
        <taxon>Mucoromycota</taxon>
        <taxon>Glomeromycotina</taxon>
        <taxon>Glomeromycetes</taxon>
        <taxon>Glomerales</taxon>
        <taxon>Glomeraceae</taxon>
        <taxon>Rhizophagus</taxon>
    </lineage>
</organism>
<proteinExistence type="predicted"/>
<evidence type="ECO:0008006" key="3">
    <source>
        <dbReference type="Google" id="ProtNLM"/>
    </source>
</evidence>
<gene>
    <name evidence="1" type="ORF">RhiirA1_452936</name>
</gene>
<dbReference type="EMBL" id="LLXH01000144">
    <property type="protein sequence ID" value="PKC71973.1"/>
    <property type="molecule type" value="Genomic_DNA"/>
</dbReference>